<dbReference type="Gene3D" id="3.90.550.50">
    <property type="match status" value="1"/>
</dbReference>
<evidence type="ECO:0000256" key="6">
    <source>
        <dbReference type="ARBA" id="ARBA00022968"/>
    </source>
</evidence>
<reference evidence="11 12" key="2">
    <citation type="submission" date="2018-11" db="EMBL/GenBank/DDBJ databases">
        <authorList>
            <consortium name="Pathogen Informatics"/>
        </authorList>
    </citation>
    <scope>NUCLEOTIDE SEQUENCE [LARGE SCALE GENOMIC DNA]</scope>
</reference>
<keyword evidence="5" id="KW-0812">Transmembrane</keyword>
<dbReference type="Pfam" id="PF02434">
    <property type="entry name" value="Fringe"/>
    <property type="match status" value="1"/>
</dbReference>
<organism evidence="13">
    <name type="scientific">Anisakis simplex</name>
    <name type="common">Herring worm</name>
    <dbReference type="NCBI Taxonomy" id="6269"/>
    <lineage>
        <taxon>Eukaryota</taxon>
        <taxon>Metazoa</taxon>
        <taxon>Ecdysozoa</taxon>
        <taxon>Nematoda</taxon>
        <taxon>Chromadorea</taxon>
        <taxon>Rhabditida</taxon>
        <taxon>Spirurina</taxon>
        <taxon>Ascaridomorpha</taxon>
        <taxon>Ascaridoidea</taxon>
        <taxon>Anisakidae</taxon>
        <taxon>Anisakis</taxon>
        <taxon>Anisakis simplex complex</taxon>
    </lineage>
</organism>
<evidence type="ECO:0000256" key="4">
    <source>
        <dbReference type="ARBA" id="ARBA00022679"/>
    </source>
</evidence>
<protein>
    <submittedName>
        <fullName evidence="13">Beta-1,3-glucosyltransferase (inferred by orthology to a human protein)</fullName>
    </submittedName>
</protein>
<sequence length="314" mass="35825">MREKLSIDSLLLRLKFLLVEGDEKILFVIEWYTNTFHVSSKYFFVSKVSVLKVVLLCGSVSLKELQNCVLNDTSNTVKAVTNEDVLFAVKTYHANHKKRIVIVKRTWAKMAKFVEYFSDMTDQYVPTIDLGVNNTERGHCEKTLSILKYFLGNDEMSGVQWLAVVDDDTLIGVPRLYRLLSCYSPLKEMIIGERYGYGFSTNGKYGYEYPTGGAGMVFSRPAVQRLIGGCRCPSLDSPDDMIIGMCARRLQIPIIHSAAFHQARSIDYSPVYIQRISPISFHKFEEIDPYEDYMQLLHERGTIPANRPSSHSEL</sequence>
<accession>A0A0M3IZ38</accession>
<evidence type="ECO:0000256" key="2">
    <source>
        <dbReference type="ARBA" id="ARBA00008661"/>
    </source>
</evidence>
<proteinExistence type="inferred from homology"/>
<dbReference type="GO" id="GO:0016020">
    <property type="term" value="C:membrane"/>
    <property type="evidence" value="ECO:0007669"/>
    <property type="project" value="UniProtKB-SubCell"/>
</dbReference>
<dbReference type="GO" id="GO:0016757">
    <property type="term" value="F:glycosyltransferase activity"/>
    <property type="evidence" value="ECO:0007669"/>
    <property type="project" value="UniProtKB-KW"/>
</dbReference>
<evidence type="ECO:0000259" key="10">
    <source>
        <dbReference type="Pfam" id="PF02434"/>
    </source>
</evidence>
<evidence type="ECO:0000256" key="3">
    <source>
        <dbReference type="ARBA" id="ARBA00022676"/>
    </source>
</evidence>
<evidence type="ECO:0000313" key="13">
    <source>
        <dbReference type="WBParaSite" id="ASIM_0000051901-mRNA-1"/>
    </source>
</evidence>
<dbReference type="AlphaFoldDB" id="A0A0M3IZ38"/>
<dbReference type="WBParaSite" id="ASIM_0000051901-mRNA-1">
    <property type="protein sequence ID" value="ASIM_0000051901-mRNA-1"/>
    <property type="gene ID" value="ASIM_0000051901"/>
</dbReference>
<evidence type="ECO:0000256" key="1">
    <source>
        <dbReference type="ARBA" id="ARBA00004606"/>
    </source>
</evidence>
<comment type="subcellular location">
    <subcellularLocation>
        <location evidence="9">Endomembrane system</location>
        <topology evidence="9">Single-pass membrane protein</topology>
    </subcellularLocation>
    <subcellularLocation>
        <location evidence="1">Membrane</location>
        <topology evidence="1">Single-pass type II membrane protein</topology>
    </subcellularLocation>
</comment>
<dbReference type="OrthoDB" id="421979at2759"/>
<keyword evidence="3" id="KW-0328">Glycosyltransferase</keyword>
<dbReference type="Proteomes" id="UP000267096">
    <property type="component" value="Unassembled WGS sequence"/>
</dbReference>
<keyword evidence="8" id="KW-0472">Membrane</keyword>
<keyword evidence="7" id="KW-1133">Transmembrane helix</keyword>
<evidence type="ECO:0000256" key="8">
    <source>
        <dbReference type="ARBA" id="ARBA00023136"/>
    </source>
</evidence>
<gene>
    <name evidence="11" type="ORF">ASIM_LOCUS421</name>
</gene>
<name>A0A0M3IZ38_ANISI</name>
<dbReference type="InterPro" id="IPR003378">
    <property type="entry name" value="Fringe-like_glycosylTrfase"/>
</dbReference>
<evidence type="ECO:0000256" key="7">
    <source>
        <dbReference type="ARBA" id="ARBA00022989"/>
    </source>
</evidence>
<evidence type="ECO:0000256" key="5">
    <source>
        <dbReference type="ARBA" id="ARBA00022692"/>
    </source>
</evidence>
<dbReference type="PANTHER" id="PTHR10811">
    <property type="entry name" value="FRINGE-RELATED"/>
    <property type="match status" value="1"/>
</dbReference>
<evidence type="ECO:0000313" key="11">
    <source>
        <dbReference type="EMBL" id="VDK17693.1"/>
    </source>
</evidence>
<evidence type="ECO:0000256" key="9">
    <source>
        <dbReference type="ARBA" id="ARBA00037847"/>
    </source>
</evidence>
<dbReference type="FunFam" id="3.90.550.50:FF:000008">
    <property type="entry name" value="Beta-1,3-glucosyltransferase"/>
    <property type="match status" value="1"/>
</dbReference>
<comment type="similarity">
    <text evidence="2">Belongs to the glycosyltransferase 31 family.</text>
</comment>
<feature type="domain" description="Fringe-like glycosyltransferase" evidence="10">
    <location>
        <begin position="79"/>
        <end position="285"/>
    </location>
</feature>
<keyword evidence="12" id="KW-1185">Reference proteome</keyword>
<evidence type="ECO:0000313" key="12">
    <source>
        <dbReference type="Proteomes" id="UP000267096"/>
    </source>
</evidence>
<keyword evidence="6" id="KW-0735">Signal-anchor</keyword>
<reference evidence="13" key="1">
    <citation type="submission" date="2017-02" db="UniProtKB">
        <authorList>
            <consortium name="WormBaseParasite"/>
        </authorList>
    </citation>
    <scope>IDENTIFICATION</scope>
</reference>
<dbReference type="EMBL" id="UYRR01000252">
    <property type="protein sequence ID" value="VDK17693.1"/>
    <property type="molecule type" value="Genomic_DNA"/>
</dbReference>
<keyword evidence="4" id="KW-0808">Transferase</keyword>
<dbReference type="GO" id="GO:0012505">
    <property type="term" value="C:endomembrane system"/>
    <property type="evidence" value="ECO:0007669"/>
    <property type="project" value="UniProtKB-SubCell"/>
</dbReference>